<accession>A0ABQ4M0F2</accession>
<feature type="domain" description="AraC effector-binding" evidence="1">
    <location>
        <begin position="1"/>
        <end position="149"/>
    </location>
</feature>
<evidence type="ECO:0000313" key="2">
    <source>
        <dbReference type="EMBL" id="GIO68939.1"/>
    </source>
</evidence>
<reference evidence="2 3" key="1">
    <citation type="submission" date="2021-03" db="EMBL/GenBank/DDBJ databases">
        <title>Antimicrobial resistance genes in bacteria isolated from Japanese honey, and their potential for conferring macrolide and lincosamide resistance in the American foulbrood pathogen Paenibacillus larvae.</title>
        <authorList>
            <person name="Okamoto M."/>
            <person name="Kumagai M."/>
            <person name="Kanamori H."/>
            <person name="Takamatsu D."/>
        </authorList>
    </citation>
    <scope>NUCLEOTIDE SEQUENCE [LARGE SCALE GENOMIC DNA]</scope>
    <source>
        <strain evidence="2 3">J21TS3</strain>
    </source>
</reference>
<dbReference type="InterPro" id="IPR029442">
    <property type="entry name" value="GyrI-like"/>
</dbReference>
<dbReference type="InterPro" id="IPR011256">
    <property type="entry name" value="Reg_factor_effector_dom_sf"/>
</dbReference>
<organism evidence="2 3">
    <name type="scientific">Paenibacillus cookii</name>
    <dbReference type="NCBI Taxonomy" id="157839"/>
    <lineage>
        <taxon>Bacteria</taxon>
        <taxon>Bacillati</taxon>
        <taxon>Bacillota</taxon>
        <taxon>Bacilli</taxon>
        <taxon>Bacillales</taxon>
        <taxon>Paenibacillaceae</taxon>
        <taxon>Paenibacillus</taxon>
    </lineage>
</organism>
<dbReference type="PANTHER" id="PTHR40055">
    <property type="entry name" value="TRANSCRIPTIONAL REGULATOR YGIV-RELATED"/>
    <property type="match status" value="1"/>
</dbReference>
<dbReference type="SMART" id="SM00871">
    <property type="entry name" value="AraC_E_bind"/>
    <property type="match status" value="1"/>
</dbReference>
<gene>
    <name evidence="2" type="ORF">J21TS3_37600</name>
</gene>
<proteinExistence type="predicted"/>
<evidence type="ECO:0000313" key="3">
    <source>
        <dbReference type="Proteomes" id="UP000680638"/>
    </source>
</evidence>
<comment type="caution">
    <text evidence="2">The sequence shown here is derived from an EMBL/GenBank/DDBJ whole genome shotgun (WGS) entry which is preliminary data.</text>
</comment>
<dbReference type="PANTHER" id="PTHR40055:SF1">
    <property type="entry name" value="TRANSCRIPTIONAL REGULATOR YGIV-RELATED"/>
    <property type="match status" value="1"/>
</dbReference>
<dbReference type="InterPro" id="IPR050908">
    <property type="entry name" value="SmbC-like"/>
</dbReference>
<dbReference type="Gene3D" id="3.20.80.10">
    <property type="entry name" value="Regulatory factor, effector binding domain"/>
    <property type="match status" value="1"/>
</dbReference>
<evidence type="ECO:0000259" key="1">
    <source>
        <dbReference type="SMART" id="SM00871"/>
    </source>
</evidence>
<keyword evidence="3" id="KW-1185">Reference proteome</keyword>
<dbReference type="Pfam" id="PF06445">
    <property type="entry name" value="GyrI-like"/>
    <property type="match status" value="1"/>
</dbReference>
<dbReference type="Proteomes" id="UP000680638">
    <property type="component" value="Unassembled WGS sequence"/>
</dbReference>
<dbReference type="RefSeq" id="WP_212951522.1">
    <property type="nucleotide sequence ID" value="NZ_BORW01000024.1"/>
</dbReference>
<dbReference type="InterPro" id="IPR010499">
    <property type="entry name" value="AraC_E-bd"/>
</dbReference>
<dbReference type="SUPFAM" id="SSF55136">
    <property type="entry name" value="Probable bacterial effector-binding domain"/>
    <property type="match status" value="1"/>
</dbReference>
<dbReference type="EMBL" id="BORW01000024">
    <property type="protein sequence ID" value="GIO68939.1"/>
    <property type="molecule type" value="Genomic_DNA"/>
</dbReference>
<sequence length="152" mass="17027">MNMKIENIPNYRLAYVRQVGPYGPANAQAMETLKRWAADRHLLTESAILLGIPQDRPETTLPENCRYDACIVISENVALDDTVEEGEFTGGEYAVCTVKHTTEEVQQAWAAVFPALRQSGYQPDNKPALERYTGKMIADGYCEICIPVMRTV</sequence>
<name>A0ABQ4M0F2_9BACL</name>
<protein>
    <submittedName>
        <fullName evidence="2">DNA gyrase inhibitor</fullName>
    </submittedName>
</protein>